<organism evidence="1 2">
    <name type="scientific">Candidatus Gottesmanbacteria bacterium RIFCSPHIGHO2_02_FULL_39_11</name>
    <dbReference type="NCBI Taxonomy" id="1798382"/>
    <lineage>
        <taxon>Bacteria</taxon>
        <taxon>Candidatus Gottesmaniibacteriota</taxon>
    </lineage>
</organism>
<dbReference type="EMBL" id="MFJL01000036">
    <property type="protein sequence ID" value="OGG13437.1"/>
    <property type="molecule type" value="Genomic_DNA"/>
</dbReference>
<protein>
    <submittedName>
        <fullName evidence="1">Uncharacterized protein</fullName>
    </submittedName>
</protein>
<dbReference type="STRING" id="1798382.A3D77_05075"/>
<dbReference type="AlphaFoldDB" id="A0A1F5ZMW9"/>
<evidence type="ECO:0000313" key="1">
    <source>
        <dbReference type="EMBL" id="OGG13437.1"/>
    </source>
</evidence>
<dbReference type="Proteomes" id="UP000176923">
    <property type="component" value="Unassembled WGS sequence"/>
</dbReference>
<proteinExistence type="predicted"/>
<reference evidence="1 2" key="1">
    <citation type="journal article" date="2016" name="Nat. Commun.">
        <title>Thousands of microbial genomes shed light on interconnected biogeochemical processes in an aquifer system.</title>
        <authorList>
            <person name="Anantharaman K."/>
            <person name="Brown C.T."/>
            <person name="Hug L.A."/>
            <person name="Sharon I."/>
            <person name="Castelle C.J."/>
            <person name="Probst A.J."/>
            <person name="Thomas B.C."/>
            <person name="Singh A."/>
            <person name="Wilkins M.J."/>
            <person name="Karaoz U."/>
            <person name="Brodie E.L."/>
            <person name="Williams K.H."/>
            <person name="Hubbard S.S."/>
            <person name="Banfield J.F."/>
        </authorList>
    </citation>
    <scope>NUCLEOTIDE SEQUENCE [LARGE SCALE GENOMIC DNA]</scope>
</reference>
<comment type="caution">
    <text evidence="1">The sequence shown here is derived from an EMBL/GenBank/DDBJ whole genome shotgun (WGS) entry which is preliminary data.</text>
</comment>
<sequence>MFREKDDIEGWLEFFLQGIIETSQRAVETARKVIKVRDYGIKQIAKLGRSTEKGMYLYEYLFRTLMVRVKDIERILNIKNPDALSLVSKFVELGILKELTGFKRDRVFSFADYIVLFE</sequence>
<accession>A0A1F5ZMW9</accession>
<gene>
    <name evidence="1" type="ORF">A3D77_05075</name>
</gene>
<evidence type="ECO:0000313" key="2">
    <source>
        <dbReference type="Proteomes" id="UP000176923"/>
    </source>
</evidence>
<name>A0A1F5ZMW9_9BACT</name>